<dbReference type="SUPFAM" id="SSF103473">
    <property type="entry name" value="MFS general substrate transporter"/>
    <property type="match status" value="1"/>
</dbReference>
<dbReference type="InterPro" id="IPR020846">
    <property type="entry name" value="MFS_dom"/>
</dbReference>
<comment type="subcellular location">
    <subcellularLocation>
        <location evidence="1">Membrane</location>
        <topology evidence="1">Multi-pass membrane protein</topology>
    </subcellularLocation>
    <subcellularLocation>
        <location evidence="2">Mitochondrion</location>
    </subcellularLocation>
</comment>
<dbReference type="InterPro" id="IPR003663">
    <property type="entry name" value="Sugar/inositol_transpt"/>
</dbReference>
<dbReference type="InterPro" id="IPR015928">
    <property type="entry name" value="Aconitase/3IPM_dehydase_swvl"/>
</dbReference>
<evidence type="ECO:0000256" key="8">
    <source>
        <dbReference type="ARBA" id="ARBA00022989"/>
    </source>
</evidence>
<dbReference type="STRING" id="1073089.A0A1L9RYK7"/>
<dbReference type="GO" id="GO:0022857">
    <property type="term" value="F:transmembrane transporter activity"/>
    <property type="evidence" value="ECO:0007669"/>
    <property type="project" value="InterPro"/>
</dbReference>
<dbReference type="Pfam" id="PF00083">
    <property type="entry name" value="Sugar_tr"/>
    <property type="match status" value="1"/>
</dbReference>
<dbReference type="GO" id="GO:0005829">
    <property type="term" value="C:cytosol"/>
    <property type="evidence" value="ECO:0007669"/>
    <property type="project" value="TreeGrafter"/>
</dbReference>
<keyword evidence="6" id="KW-0479">Metal-binding</keyword>
<dbReference type="GeneID" id="63752723"/>
<name>A0A1L9RYK7_ASPWE</name>
<evidence type="ECO:0000256" key="6">
    <source>
        <dbReference type="ARBA" id="ARBA00022723"/>
    </source>
</evidence>
<dbReference type="EMBL" id="KV878209">
    <property type="protein sequence ID" value="OJJ39992.1"/>
    <property type="molecule type" value="Genomic_DNA"/>
</dbReference>
<dbReference type="SUPFAM" id="SSF52016">
    <property type="entry name" value="LeuD/IlvD-like"/>
    <property type="match status" value="1"/>
</dbReference>
<feature type="transmembrane region" description="Helical" evidence="15">
    <location>
        <begin position="344"/>
        <end position="362"/>
    </location>
</feature>
<dbReference type="NCBIfam" id="NF005558">
    <property type="entry name" value="PRK07229.1"/>
    <property type="match status" value="1"/>
</dbReference>
<dbReference type="InterPro" id="IPR036259">
    <property type="entry name" value="MFS_trans_sf"/>
</dbReference>
<dbReference type="Pfam" id="PF00694">
    <property type="entry name" value="Aconitase_C"/>
    <property type="match status" value="1"/>
</dbReference>
<feature type="transmembrane region" description="Helical" evidence="15">
    <location>
        <begin position="12"/>
        <end position="31"/>
    </location>
</feature>
<dbReference type="InterPro" id="IPR050926">
    <property type="entry name" value="Aconitase/IPM_isomerase"/>
</dbReference>
<evidence type="ECO:0000256" key="9">
    <source>
        <dbReference type="ARBA" id="ARBA00023004"/>
    </source>
</evidence>
<dbReference type="InterPro" id="IPR036008">
    <property type="entry name" value="Aconitase_4Fe-4S_dom"/>
</dbReference>
<dbReference type="NCBIfam" id="TIGR00879">
    <property type="entry name" value="SP"/>
    <property type="match status" value="1"/>
</dbReference>
<dbReference type="FunFam" id="1.20.1250.20:FF:000090">
    <property type="entry name" value="MFS sugar transporter, putative"/>
    <property type="match status" value="1"/>
</dbReference>
<dbReference type="PROSITE" id="PS00450">
    <property type="entry name" value="ACONITASE_1"/>
    <property type="match status" value="1"/>
</dbReference>
<dbReference type="GO" id="GO:0005739">
    <property type="term" value="C:mitochondrion"/>
    <property type="evidence" value="ECO:0007669"/>
    <property type="project" value="UniProtKB-SubCell"/>
</dbReference>
<dbReference type="PROSITE" id="PS00216">
    <property type="entry name" value="SUGAR_TRANSPORT_1"/>
    <property type="match status" value="1"/>
</dbReference>
<keyword evidence="8 15" id="KW-1133">Transmembrane helix</keyword>
<organism evidence="17 18">
    <name type="scientific">Aspergillus wentii DTO 134E9</name>
    <dbReference type="NCBI Taxonomy" id="1073089"/>
    <lineage>
        <taxon>Eukaryota</taxon>
        <taxon>Fungi</taxon>
        <taxon>Dikarya</taxon>
        <taxon>Ascomycota</taxon>
        <taxon>Pezizomycotina</taxon>
        <taxon>Eurotiomycetes</taxon>
        <taxon>Eurotiomycetidae</taxon>
        <taxon>Eurotiales</taxon>
        <taxon>Aspergillaceae</taxon>
        <taxon>Aspergillus</taxon>
        <taxon>Aspergillus subgen. Cremei</taxon>
    </lineage>
</organism>
<keyword evidence="4" id="KW-0813">Transport</keyword>
<evidence type="ECO:0000256" key="1">
    <source>
        <dbReference type="ARBA" id="ARBA00004141"/>
    </source>
</evidence>
<feature type="transmembrane region" description="Helical" evidence="15">
    <location>
        <begin position="274"/>
        <end position="297"/>
    </location>
</feature>
<dbReference type="GO" id="GO:0006099">
    <property type="term" value="P:tricarboxylic acid cycle"/>
    <property type="evidence" value="ECO:0007669"/>
    <property type="project" value="InterPro"/>
</dbReference>
<dbReference type="OrthoDB" id="2224430at2759"/>
<dbReference type="InterPro" id="IPR001030">
    <property type="entry name" value="Acoase/IPM_deHydtase_lsu_aba"/>
</dbReference>
<dbReference type="PRINTS" id="PR00415">
    <property type="entry name" value="ACONITASE"/>
</dbReference>
<evidence type="ECO:0000256" key="5">
    <source>
        <dbReference type="ARBA" id="ARBA00022692"/>
    </source>
</evidence>
<feature type="region of interest" description="Disordered" evidence="14">
    <location>
        <begin position="956"/>
        <end position="990"/>
    </location>
</feature>
<feature type="transmembrane region" description="Helical" evidence="15">
    <location>
        <begin position="189"/>
        <end position="210"/>
    </location>
</feature>
<dbReference type="InterPro" id="IPR015932">
    <property type="entry name" value="Aconitase_dom2"/>
</dbReference>
<evidence type="ECO:0000256" key="14">
    <source>
        <dbReference type="SAM" id="MobiDB-lite"/>
    </source>
</evidence>
<keyword evidence="7" id="KW-0809">Transit peptide</keyword>
<feature type="transmembrane region" description="Helical" evidence="15">
    <location>
        <begin position="374"/>
        <end position="399"/>
    </location>
</feature>
<evidence type="ECO:0000256" key="2">
    <source>
        <dbReference type="ARBA" id="ARBA00004173"/>
    </source>
</evidence>
<dbReference type="VEuPathDB" id="FungiDB:ASPWEDRAFT_46958"/>
<keyword evidence="18" id="KW-1185">Reference proteome</keyword>
<dbReference type="InterPro" id="IPR005829">
    <property type="entry name" value="Sugar_transporter_CS"/>
</dbReference>
<comment type="similarity">
    <text evidence="3">Belongs to the major facilitator superfamily. Sugar transporter (TC 2.A.1.1) family.</text>
</comment>
<protein>
    <recommendedName>
        <fullName evidence="16">Major facilitator superfamily (MFS) profile domain-containing protein</fullName>
    </recommendedName>
</protein>
<gene>
    <name evidence="17" type="ORF">ASPWEDRAFT_46958</name>
</gene>
<keyword evidence="11" id="KW-0496">Mitochondrion</keyword>
<evidence type="ECO:0000256" key="3">
    <source>
        <dbReference type="ARBA" id="ARBA00010992"/>
    </source>
</evidence>
<dbReference type="GO" id="GO:0003994">
    <property type="term" value="F:aconitate hydratase activity"/>
    <property type="evidence" value="ECO:0007669"/>
    <property type="project" value="InterPro"/>
</dbReference>
<keyword evidence="5 15" id="KW-0812">Transmembrane</keyword>
<evidence type="ECO:0000256" key="7">
    <source>
        <dbReference type="ARBA" id="ARBA00022946"/>
    </source>
</evidence>
<dbReference type="InterPro" id="IPR015931">
    <property type="entry name" value="Acnase/IPM_dHydase_lsu_aba_1/3"/>
</dbReference>
<feature type="domain" description="Major facilitator superfamily (MFS) profile" evidence="16">
    <location>
        <begin position="18"/>
        <end position="465"/>
    </location>
</feature>
<dbReference type="Proteomes" id="UP000184383">
    <property type="component" value="Unassembled WGS sequence"/>
</dbReference>
<dbReference type="PANTHER" id="PTHR43160">
    <property type="entry name" value="ACONITATE HYDRATASE B"/>
    <property type="match status" value="1"/>
</dbReference>
<dbReference type="Gene3D" id="1.20.1250.20">
    <property type="entry name" value="MFS general substrate transporter like domains"/>
    <property type="match status" value="1"/>
</dbReference>
<dbReference type="FunFam" id="3.30.499.10:FF:000028">
    <property type="entry name" value="Aconitate hydratase, hypothetical (Eurofung)"/>
    <property type="match status" value="1"/>
</dbReference>
<dbReference type="Gene3D" id="3.30.499.10">
    <property type="entry name" value="Aconitase, domain 3"/>
    <property type="match status" value="2"/>
</dbReference>
<feature type="transmembrane region" description="Helical" evidence="15">
    <location>
        <begin position="441"/>
        <end position="461"/>
    </location>
</feature>
<dbReference type="Gene3D" id="3.40.1060.10">
    <property type="entry name" value="Aconitase, Domain 2"/>
    <property type="match status" value="1"/>
</dbReference>
<dbReference type="AlphaFoldDB" id="A0A1L9RYK7"/>
<evidence type="ECO:0000313" key="18">
    <source>
        <dbReference type="Proteomes" id="UP000184383"/>
    </source>
</evidence>
<keyword evidence="13" id="KW-0456">Lyase</keyword>
<feature type="transmembrane region" description="Helical" evidence="15">
    <location>
        <begin position="100"/>
        <end position="125"/>
    </location>
</feature>
<feature type="transmembrane region" description="Helical" evidence="15">
    <location>
        <begin position="74"/>
        <end position="91"/>
    </location>
</feature>
<dbReference type="InterPro" id="IPR018136">
    <property type="entry name" value="Aconitase_4Fe-4S_BS"/>
</dbReference>
<proteinExistence type="inferred from homology"/>
<dbReference type="NCBIfam" id="TIGR01340">
    <property type="entry name" value="aconitase_mito"/>
    <property type="match status" value="1"/>
</dbReference>
<dbReference type="InterPro" id="IPR000573">
    <property type="entry name" value="AconitaseA/IPMdHydase_ssu_swvl"/>
</dbReference>
<evidence type="ECO:0000259" key="16">
    <source>
        <dbReference type="PROSITE" id="PS50850"/>
    </source>
</evidence>
<evidence type="ECO:0000256" key="13">
    <source>
        <dbReference type="ARBA" id="ARBA00023239"/>
    </source>
</evidence>
<dbReference type="InterPro" id="IPR005828">
    <property type="entry name" value="MFS_sugar_transport-like"/>
</dbReference>
<dbReference type="FunFam" id="3.30.499.10:FF:000004">
    <property type="entry name" value="Aconitate hydratase, mitochondrial"/>
    <property type="match status" value="1"/>
</dbReference>
<evidence type="ECO:0000256" key="15">
    <source>
        <dbReference type="SAM" id="Phobius"/>
    </source>
</evidence>
<dbReference type="InterPro" id="IPR006248">
    <property type="entry name" value="Aconitase_mito-like"/>
</dbReference>
<sequence length="1219" mass="132667">MKYFHLSFVGTQLQVALVGLIVAPSFVLFGYNQAVLGSLLSLPSWVAVFPEIDTIHTTGAQKSHNSTSQGACNASFQIGCLIGALSLSLYGEKLGRRRTVFIAAIITVIGQALQCSATTLVQFVIGRVIPVFAIGQTSGTVPVWQSECSSAKHRGQHVICDGIFISTGYALCNWIDFGFSWIPSSTVQWRIPLVVPFLFSAVLLIFVFSLPESPRWLVSKGRVEEATLSLAQYRGKPHEDEAISREIAGIELAFESTQGSSLKDIFRKDDKTRLLFRFWLCMGLNFFQQACGGNLISVYSSTIFQNYLGMTPSTAKMLSSCVFVWKTLCCFISFWAIDRWGRRLCFMISGAGMAVCMAVLAITTSFHTITHTMAIVYVAFMFIFNSFYPIGFMGGNFLYTAEVAPVRLRAAISSLATANHWLWNLVVVLVTPVAIDTIGCFYYVIYALISASIPVCIYLFYPETMNRNLEMLDQVFANASSIWQVVPMARNLPNDRLKRPLTYSEKVLYSHLDDEFDESIIRGQSQLKLRPLRIACQDATAQMALIQFMSAGLESTAVPTTVHCDHLIVSRDGEAQDLPRALDAHREVYEFMESACQKYNMGFWKPGAGIIHQIVLENYAFPGGMMVGTDSHTPNAGGMGMIAIGVGGADAVDVMAGLPLELTAPKVLGVRLTGQLSRWASPKDIINTVAGMISVKGGTGSIIEYFGPGAATLSATGMATVCNMGAETGATTSVFPYAPQMADYLHANNRADMATAVQRISSELRADQGAEYDCVIDIDLSALEPRINGPFTPDLSTPLSKFSDAVEGNEWPGKLTAGLIGSCTNSSFEDMGRAASLAQQALDAGLKPKMPLLVSPGSLQTRDTLEKADILQVFEKLGATMLPNACGPCCGSWDRVDMPKGTKNSIITSYNRNFSGRLDSNPATHVFLASPEVVMGKIFSDDLSFDPSVDSITTPSGKEFRFIPPTGDALPQQGYEDSDSAYEGPPTGDRSNLEVQISPSSDRLQKLAPFAPWSGEDYTNCLILIKTKGKCTTDHITPAGPWFRYRGHLENISNNTLIGAVNAETDKVNTVHNQLTNNDGDVPGTARDYQSHGRQWVVIADHNYGEGSSREHAALQPRYLGGVAIIAKSFARIHEANLKKQGMLALTFADEADYDRIKASDLINITGLASLAPGQSLALKVTPQGGDEWEARLNHTFTPEQIEYFKAGSALNLMAKKSG</sequence>
<evidence type="ECO:0000313" key="17">
    <source>
        <dbReference type="EMBL" id="OJJ39992.1"/>
    </source>
</evidence>
<feature type="transmembrane region" description="Helical" evidence="15">
    <location>
        <begin position="317"/>
        <end position="337"/>
    </location>
</feature>
<keyword evidence="12 15" id="KW-0472">Membrane</keyword>
<dbReference type="PROSITE" id="PS50850">
    <property type="entry name" value="MFS"/>
    <property type="match status" value="1"/>
</dbReference>
<dbReference type="GO" id="GO:0016020">
    <property type="term" value="C:membrane"/>
    <property type="evidence" value="ECO:0007669"/>
    <property type="project" value="UniProtKB-SubCell"/>
</dbReference>
<dbReference type="FunFam" id="3.20.19.10:FF:000002">
    <property type="entry name" value="Aconitate hydratase, mitochondrial"/>
    <property type="match status" value="1"/>
</dbReference>
<evidence type="ECO:0000256" key="10">
    <source>
        <dbReference type="ARBA" id="ARBA00023014"/>
    </source>
</evidence>
<dbReference type="Gene3D" id="3.20.19.10">
    <property type="entry name" value="Aconitase, domain 4"/>
    <property type="match status" value="1"/>
</dbReference>
<accession>A0A1L9RYK7</accession>
<evidence type="ECO:0000256" key="4">
    <source>
        <dbReference type="ARBA" id="ARBA00022448"/>
    </source>
</evidence>
<reference evidence="18" key="1">
    <citation type="journal article" date="2017" name="Genome Biol.">
        <title>Comparative genomics reveals high biological diversity and specific adaptations in the industrially and medically important fungal genus Aspergillus.</title>
        <authorList>
            <person name="de Vries R.P."/>
            <person name="Riley R."/>
            <person name="Wiebenga A."/>
            <person name="Aguilar-Osorio G."/>
            <person name="Amillis S."/>
            <person name="Uchima C.A."/>
            <person name="Anderluh G."/>
            <person name="Asadollahi M."/>
            <person name="Askin M."/>
            <person name="Barry K."/>
            <person name="Battaglia E."/>
            <person name="Bayram O."/>
            <person name="Benocci T."/>
            <person name="Braus-Stromeyer S.A."/>
            <person name="Caldana C."/>
            <person name="Canovas D."/>
            <person name="Cerqueira G.C."/>
            <person name="Chen F."/>
            <person name="Chen W."/>
            <person name="Choi C."/>
            <person name="Clum A."/>
            <person name="Dos Santos R.A."/>
            <person name="Damasio A.R."/>
            <person name="Diallinas G."/>
            <person name="Emri T."/>
            <person name="Fekete E."/>
            <person name="Flipphi M."/>
            <person name="Freyberg S."/>
            <person name="Gallo A."/>
            <person name="Gournas C."/>
            <person name="Habgood R."/>
            <person name="Hainaut M."/>
            <person name="Harispe M.L."/>
            <person name="Henrissat B."/>
            <person name="Hilden K.S."/>
            <person name="Hope R."/>
            <person name="Hossain A."/>
            <person name="Karabika E."/>
            <person name="Karaffa L."/>
            <person name="Karanyi Z."/>
            <person name="Krasevec N."/>
            <person name="Kuo A."/>
            <person name="Kusch H."/>
            <person name="LaButti K."/>
            <person name="Lagendijk E.L."/>
            <person name="Lapidus A."/>
            <person name="Levasseur A."/>
            <person name="Lindquist E."/>
            <person name="Lipzen A."/>
            <person name="Logrieco A.F."/>
            <person name="MacCabe A."/>
            <person name="Maekelae M.R."/>
            <person name="Malavazi I."/>
            <person name="Melin P."/>
            <person name="Meyer V."/>
            <person name="Mielnichuk N."/>
            <person name="Miskei M."/>
            <person name="Molnar A.P."/>
            <person name="Mule G."/>
            <person name="Ngan C.Y."/>
            <person name="Orejas M."/>
            <person name="Orosz E."/>
            <person name="Ouedraogo J.P."/>
            <person name="Overkamp K.M."/>
            <person name="Park H.-S."/>
            <person name="Perrone G."/>
            <person name="Piumi F."/>
            <person name="Punt P.J."/>
            <person name="Ram A.F."/>
            <person name="Ramon A."/>
            <person name="Rauscher S."/>
            <person name="Record E."/>
            <person name="Riano-Pachon D.M."/>
            <person name="Robert V."/>
            <person name="Roehrig J."/>
            <person name="Ruller R."/>
            <person name="Salamov A."/>
            <person name="Salih N.S."/>
            <person name="Samson R.A."/>
            <person name="Sandor E."/>
            <person name="Sanguinetti M."/>
            <person name="Schuetze T."/>
            <person name="Sepcic K."/>
            <person name="Shelest E."/>
            <person name="Sherlock G."/>
            <person name="Sophianopoulou V."/>
            <person name="Squina F.M."/>
            <person name="Sun H."/>
            <person name="Susca A."/>
            <person name="Todd R.B."/>
            <person name="Tsang A."/>
            <person name="Unkles S.E."/>
            <person name="van de Wiele N."/>
            <person name="van Rossen-Uffink D."/>
            <person name="Oliveira J.V."/>
            <person name="Vesth T.C."/>
            <person name="Visser J."/>
            <person name="Yu J.-H."/>
            <person name="Zhou M."/>
            <person name="Andersen M.R."/>
            <person name="Archer D.B."/>
            <person name="Baker S.E."/>
            <person name="Benoit I."/>
            <person name="Brakhage A.A."/>
            <person name="Braus G.H."/>
            <person name="Fischer R."/>
            <person name="Frisvad J.C."/>
            <person name="Goldman G.H."/>
            <person name="Houbraken J."/>
            <person name="Oakley B."/>
            <person name="Pocsi I."/>
            <person name="Scazzocchio C."/>
            <person name="Seiboth B."/>
            <person name="vanKuyk P.A."/>
            <person name="Wortman J."/>
            <person name="Dyer P.S."/>
            <person name="Grigoriev I.V."/>
        </authorList>
    </citation>
    <scope>NUCLEOTIDE SEQUENCE [LARGE SCALE GENOMIC DNA]</scope>
    <source>
        <strain evidence="18">DTO 134E9</strain>
    </source>
</reference>
<dbReference type="FunFam" id="3.40.1060.10:FF:000001">
    <property type="entry name" value="Aconitate hydratase, mitochondrial"/>
    <property type="match status" value="1"/>
</dbReference>
<dbReference type="GO" id="GO:0046872">
    <property type="term" value="F:metal ion binding"/>
    <property type="evidence" value="ECO:0007669"/>
    <property type="project" value="UniProtKB-KW"/>
</dbReference>
<dbReference type="SUPFAM" id="SSF53732">
    <property type="entry name" value="Aconitase iron-sulfur domain"/>
    <property type="match status" value="1"/>
</dbReference>
<dbReference type="PANTHER" id="PTHR43160:SF2">
    <property type="entry name" value="HOMOCITRATE DEHYDRATASE, MITOCHONDRIAL"/>
    <property type="match status" value="1"/>
</dbReference>
<dbReference type="GO" id="GO:0051539">
    <property type="term" value="F:4 iron, 4 sulfur cluster binding"/>
    <property type="evidence" value="ECO:0007669"/>
    <property type="project" value="InterPro"/>
</dbReference>
<dbReference type="RefSeq" id="XP_040693668.1">
    <property type="nucleotide sequence ID" value="XM_040836875.1"/>
</dbReference>
<dbReference type="Pfam" id="PF00330">
    <property type="entry name" value="Aconitase"/>
    <property type="match status" value="1"/>
</dbReference>
<keyword evidence="10" id="KW-0411">Iron-sulfur</keyword>
<evidence type="ECO:0000256" key="11">
    <source>
        <dbReference type="ARBA" id="ARBA00023128"/>
    </source>
</evidence>
<evidence type="ECO:0000256" key="12">
    <source>
        <dbReference type="ARBA" id="ARBA00023136"/>
    </source>
</evidence>
<keyword evidence="9" id="KW-0408">Iron</keyword>